<proteinExistence type="predicted"/>
<dbReference type="InterPro" id="IPR000742">
    <property type="entry name" value="EGF"/>
</dbReference>
<dbReference type="Gene3D" id="2.10.25.10">
    <property type="entry name" value="Laminin"/>
    <property type="match status" value="1"/>
</dbReference>
<sequence length="140" mass="15910">LTIGEERVLFQETSGRETKCPDRRIKPKSCSKENNCQNQSKCLQGWLENKCDCRGTGYTGKHCEIAKKLIQLDGSSWVKLDLESEQRSFEDRIEIEFRTLVLNGVLFEAVSEDSVGPRLEVKDGSLLLEWRQSNTVGSNL</sequence>
<dbReference type="CDD" id="cd00054">
    <property type="entry name" value="EGF_CA"/>
    <property type="match status" value="1"/>
</dbReference>
<protein>
    <recommendedName>
        <fullName evidence="3">EGF-like domain-containing protein</fullName>
    </recommendedName>
</protein>
<keyword evidence="5" id="KW-1185">Reference proteome</keyword>
<gene>
    <name evidence="4" type="ORF">Ciccas_013384</name>
</gene>
<dbReference type="PANTHER" id="PTHR15036:SF49">
    <property type="entry name" value="AXOTACTIN"/>
    <property type="match status" value="1"/>
</dbReference>
<reference evidence="4 5" key="1">
    <citation type="submission" date="2024-11" db="EMBL/GenBank/DDBJ databases">
        <title>Adaptive evolution of stress response genes in parasites aligns with host niche diversity.</title>
        <authorList>
            <person name="Hahn C."/>
            <person name="Resl P."/>
        </authorList>
    </citation>
    <scope>NUCLEOTIDE SEQUENCE [LARGE SCALE GENOMIC DNA]</scope>
    <source>
        <strain evidence="4">EGGRZ-B1_66</strain>
        <tissue evidence="4">Body</tissue>
    </source>
</reference>
<accession>A0ABD2PL83</accession>
<dbReference type="InterPro" id="IPR013320">
    <property type="entry name" value="ConA-like_dom_sf"/>
</dbReference>
<dbReference type="AlphaFoldDB" id="A0ABD2PL83"/>
<feature type="domain" description="EGF-like" evidence="3">
    <location>
        <begin position="26"/>
        <end position="64"/>
    </location>
</feature>
<comment type="caution">
    <text evidence="4">The sequence shown here is derived from an EMBL/GenBank/DDBJ whole genome shotgun (WGS) entry which is preliminary data.</text>
</comment>
<dbReference type="GO" id="GO:0016020">
    <property type="term" value="C:membrane"/>
    <property type="evidence" value="ECO:0007669"/>
    <property type="project" value="UniProtKB-SubCell"/>
</dbReference>
<evidence type="ECO:0000256" key="1">
    <source>
        <dbReference type="ARBA" id="ARBA00023157"/>
    </source>
</evidence>
<dbReference type="Proteomes" id="UP001626550">
    <property type="component" value="Unassembled WGS sequence"/>
</dbReference>
<comment type="caution">
    <text evidence="2">Lacks conserved residue(s) required for the propagation of feature annotation.</text>
</comment>
<evidence type="ECO:0000259" key="3">
    <source>
        <dbReference type="PROSITE" id="PS50026"/>
    </source>
</evidence>
<name>A0ABD2PL83_9PLAT</name>
<keyword evidence="2" id="KW-0245">EGF-like domain</keyword>
<dbReference type="Gene3D" id="2.60.120.200">
    <property type="match status" value="1"/>
</dbReference>
<evidence type="ECO:0000313" key="5">
    <source>
        <dbReference type="Proteomes" id="UP001626550"/>
    </source>
</evidence>
<dbReference type="SUPFAM" id="SSF49899">
    <property type="entry name" value="Concanavalin A-like lectins/glucanases"/>
    <property type="match status" value="1"/>
</dbReference>
<dbReference type="PROSITE" id="PS50026">
    <property type="entry name" value="EGF_3"/>
    <property type="match status" value="1"/>
</dbReference>
<dbReference type="EMBL" id="JBJKFK010005903">
    <property type="protein sequence ID" value="KAL3308089.1"/>
    <property type="molecule type" value="Genomic_DNA"/>
</dbReference>
<keyword evidence="1" id="KW-1015">Disulfide bond</keyword>
<dbReference type="PANTHER" id="PTHR15036">
    <property type="entry name" value="PIKACHURIN-LIKE PROTEIN"/>
    <property type="match status" value="1"/>
</dbReference>
<organism evidence="4 5">
    <name type="scientific">Cichlidogyrus casuarinus</name>
    <dbReference type="NCBI Taxonomy" id="1844966"/>
    <lineage>
        <taxon>Eukaryota</taxon>
        <taxon>Metazoa</taxon>
        <taxon>Spiralia</taxon>
        <taxon>Lophotrochozoa</taxon>
        <taxon>Platyhelminthes</taxon>
        <taxon>Monogenea</taxon>
        <taxon>Monopisthocotylea</taxon>
        <taxon>Dactylogyridea</taxon>
        <taxon>Ancyrocephalidae</taxon>
        <taxon>Cichlidogyrus</taxon>
    </lineage>
</organism>
<evidence type="ECO:0000313" key="4">
    <source>
        <dbReference type="EMBL" id="KAL3308089.1"/>
    </source>
</evidence>
<feature type="non-terminal residue" evidence="4">
    <location>
        <position position="1"/>
    </location>
</feature>
<evidence type="ECO:0000256" key="2">
    <source>
        <dbReference type="PROSITE-ProRule" id="PRU00076"/>
    </source>
</evidence>
<dbReference type="InterPro" id="IPR050372">
    <property type="entry name" value="Neurexin-related_CASP"/>
</dbReference>